<gene>
    <name evidence="1" type="ORF">BAZSYMA_ORF3_GLIMMER3</name>
</gene>
<reference evidence="2" key="1">
    <citation type="submission" date="2016-06" db="EMBL/GenBank/DDBJ databases">
        <authorList>
            <person name="Petersen J."/>
            <person name="Sayavedra L."/>
        </authorList>
    </citation>
    <scope>NUCLEOTIDE SEQUENCE [LARGE SCALE GENOMIC DNA]</scope>
    <source>
        <strain evidence="2">BazSymA</strain>
    </source>
</reference>
<evidence type="ECO:0000313" key="1">
    <source>
        <dbReference type="EMBL" id="SEH58579.1"/>
    </source>
</evidence>
<dbReference type="OrthoDB" id="9796370at2"/>
<protein>
    <submittedName>
        <fullName evidence="1">Uncharacterized protein</fullName>
    </submittedName>
</protein>
<organism evidence="1 2">
    <name type="scientific">Bathymodiolus azoricus thioautotrophic gill symbiont</name>
    <dbReference type="NCBI Taxonomy" id="235205"/>
    <lineage>
        <taxon>Bacteria</taxon>
        <taxon>Pseudomonadati</taxon>
        <taxon>Pseudomonadota</taxon>
        <taxon>Gammaproteobacteria</taxon>
        <taxon>sulfur-oxidizing symbionts</taxon>
    </lineage>
</organism>
<dbReference type="Proteomes" id="UP000198988">
    <property type="component" value="Unassembled WGS sequence"/>
</dbReference>
<dbReference type="AlphaFoldDB" id="A0A1H6J8P4"/>
<name>A0A1H6J8P4_9GAMM</name>
<sequence>MQHIDWNNLGLKGGSKQKSFEDICMFLCCRKLKISKINSYQNQPGIETEPFEVNGKKIWVSGKVF</sequence>
<proteinExistence type="predicted"/>
<accession>A0A1H6J8P4</accession>
<dbReference type="EMBL" id="CDSC02000021">
    <property type="protein sequence ID" value="SEH58579.1"/>
    <property type="molecule type" value="Genomic_DNA"/>
</dbReference>
<evidence type="ECO:0000313" key="2">
    <source>
        <dbReference type="Proteomes" id="UP000198988"/>
    </source>
</evidence>
<dbReference type="RefSeq" id="WP_090714399.1">
    <property type="nucleotide sequence ID" value="NZ_CAESAP020000295.1"/>
</dbReference>